<dbReference type="RefSeq" id="WP_122897688.1">
    <property type="nucleotide sequence ID" value="NZ_RHIB01000001.1"/>
</dbReference>
<organism evidence="3 4">
    <name type="scientific">Alteribacter keqinensis</name>
    <dbReference type="NCBI Taxonomy" id="2483800"/>
    <lineage>
        <taxon>Bacteria</taxon>
        <taxon>Bacillati</taxon>
        <taxon>Bacillota</taxon>
        <taxon>Bacilli</taxon>
        <taxon>Bacillales</taxon>
        <taxon>Bacillaceae</taxon>
        <taxon>Alteribacter</taxon>
    </lineage>
</organism>
<protein>
    <submittedName>
        <fullName evidence="3">MBL fold metallo-hydrolase</fullName>
    </submittedName>
</protein>
<dbReference type="SUPFAM" id="SSF56281">
    <property type="entry name" value="Metallo-hydrolase/oxidoreductase"/>
    <property type="match status" value="1"/>
</dbReference>
<dbReference type="Proteomes" id="UP000278746">
    <property type="component" value="Unassembled WGS sequence"/>
</dbReference>
<dbReference type="Gene3D" id="3.60.15.10">
    <property type="entry name" value="Ribonuclease Z/Hydroxyacylglutathione hydrolase-like"/>
    <property type="match status" value="1"/>
</dbReference>
<dbReference type="OrthoDB" id="9794898at2"/>
<evidence type="ECO:0000259" key="2">
    <source>
        <dbReference type="SMART" id="SM00849"/>
    </source>
</evidence>
<dbReference type="GO" id="GO:0042781">
    <property type="term" value="F:3'-tRNA processing endoribonuclease activity"/>
    <property type="evidence" value="ECO:0007669"/>
    <property type="project" value="TreeGrafter"/>
</dbReference>
<proteinExistence type="predicted"/>
<keyword evidence="1" id="KW-0862">Zinc</keyword>
<dbReference type="SMART" id="SM00849">
    <property type="entry name" value="Lactamase_B"/>
    <property type="match status" value="1"/>
</dbReference>
<keyword evidence="4" id="KW-1185">Reference proteome</keyword>
<feature type="domain" description="Metallo-beta-lactamase" evidence="2">
    <location>
        <begin position="18"/>
        <end position="211"/>
    </location>
</feature>
<evidence type="ECO:0000313" key="4">
    <source>
        <dbReference type="Proteomes" id="UP000278746"/>
    </source>
</evidence>
<dbReference type="PANTHER" id="PTHR46018">
    <property type="entry name" value="ZINC PHOSPHODIESTERASE ELAC PROTEIN 1"/>
    <property type="match status" value="1"/>
</dbReference>
<dbReference type="EMBL" id="RHIB01000001">
    <property type="protein sequence ID" value="RNA70168.1"/>
    <property type="molecule type" value="Genomic_DNA"/>
</dbReference>
<dbReference type="InterPro" id="IPR001279">
    <property type="entry name" value="Metallo-B-lactamas"/>
</dbReference>
<evidence type="ECO:0000313" key="3">
    <source>
        <dbReference type="EMBL" id="RNA70168.1"/>
    </source>
</evidence>
<keyword evidence="3" id="KW-0378">Hydrolase</keyword>
<dbReference type="CDD" id="cd07716">
    <property type="entry name" value="RNaseZ_short-form-like_MBL-fold"/>
    <property type="match status" value="1"/>
</dbReference>
<dbReference type="InterPro" id="IPR036866">
    <property type="entry name" value="RibonucZ/Hydroxyglut_hydro"/>
</dbReference>
<gene>
    <name evidence="3" type="ORF">EBO34_09645</name>
</gene>
<reference evidence="3 4" key="1">
    <citation type="submission" date="2018-10" db="EMBL/GenBank/DDBJ databases">
        <title>Bacillus Keqinensis sp. nov., a moderately halophilic bacterium isolated from a saline-alkaline lake.</title>
        <authorList>
            <person name="Wang H."/>
        </authorList>
    </citation>
    <scope>NUCLEOTIDE SEQUENCE [LARGE SCALE GENOMIC DNA]</scope>
    <source>
        <strain evidence="3 4">KQ-3</strain>
    </source>
</reference>
<dbReference type="AlphaFoldDB" id="A0A3M7TX32"/>
<evidence type="ECO:0000256" key="1">
    <source>
        <dbReference type="ARBA" id="ARBA00022833"/>
    </source>
</evidence>
<dbReference type="Pfam" id="PF12706">
    <property type="entry name" value="Lactamase_B_2"/>
    <property type="match status" value="1"/>
</dbReference>
<comment type="caution">
    <text evidence="3">The sequence shown here is derived from an EMBL/GenBank/DDBJ whole genome shotgun (WGS) entry which is preliminary data.</text>
</comment>
<accession>A0A3M7TX32</accession>
<dbReference type="PANTHER" id="PTHR46018:SF4">
    <property type="entry name" value="METALLO-HYDROLASE YHFI-RELATED"/>
    <property type="match status" value="1"/>
</dbReference>
<sequence>MKITVVGFWGAYPEQEEATSCYLVEHNGMKVVIDCGSGAVSQLQRYTELKDVDAVVFSHYHADHIADLGVIQYARIVDKALERTSDSLLMYGHQEDKAAFQSLTKEPAVEGLPYSEGESLQFGEMKFTFCRTDHPVPCFAIRVEAAGRSAVYTADTTYLDELVQFSKGADLLIAETSFYADQDSKPFGHMNSVEAGRMARKAGVGHLVLTHLPHFGNYEDLVKEARGEFGGEVELAAGGKVFKL</sequence>
<name>A0A3M7TX32_9BACI</name>